<dbReference type="AlphaFoldDB" id="A0A2C9D5L1"/>
<protein>
    <submittedName>
        <fullName evidence="2">Uncharacterized protein</fullName>
    </submittedName>
</protein>
<proteinExistence type="predicted"/>
<sequence length="130" mass="13366">MAFRIHLTGTTVAFSVAAAMAIATGLASAKGAATQAGALALTPAVGFDMEIGGQRAMGFFMTEARACAMTLISVPLEPEGARTIEPARLEFLLENNTDASFKTPEGPALTFRCEQAGKQLSISGAPEATS</sequence>
<dbReference type="KEGG" id="hdi:HDIA_1939"/>
<feature type="chain" id="PRO_5012835714" evidence="1">
    <location>
        <begin position="30"/>
        <end position="130"/>
    </location>
</feature>
<dbReference type="Proteomes" id="UP000223606">
    <property type="component" value="Chromosome 1"/>
</dbReference>
<reference evidence="3" key="1">
    <citation type="submission" date="2017-09" db="EMBL/GenBank/DDBJ databases">
        <title>Genome sequence of Nannocystis excedens DSM 71.</title>
        <authorList>
            <person name="Blom J."/>
        </authorList>
    </citation>
    <scope>NUCLEOTIDE SEQUENCE [LARGE SCALE GENOMIC DNA]</scope>
    <source>
        <strain evidence="3">type strain: E19</strain>
    </source>
</reference>
<feature type="signal peptide" evidence="1">
    <location>
        <begin position="1"/>
        <end position="29"/>
    </location>
</feature>
<dbReference type="RefSeq" id="WP_099555985.1">
    <property type="nucleotide sequence ID" value="NZ_LT960614.1"/>
</dbReference>
<organism evidence="2 3">
    <name type="scientific">Hartmannibacter diazotrophicus</name>
    <dbReference type="NCBI Taxonomy" id="1482074"/>
    <lineage>
        <taxon>Bacteria</taxon>
        <taxon>Pseudomonadati</taxon>
        <taxon>Pseudomonadota</taxon>
        <taxon>Alphaproteobacteria</taxon>
        <taxon>Hyphomicrobiales</taxon>
        <taxon>Pleomorphomonadaceae</taxon>
        <taxon>Hartmannibacter</taxon>
    </lineage>
</organism>
<evidence type="ECO:0000256" key="1">
    <source>
        <dbReference type="SAM" id="SignalP"/>
    </source>
</evidence>
<gene>
    <name evidence="2" type="ORF">HDIA_1939</name>
</gene>
<name>A0A2C9D5L1_9HYPH</name>
<keyword evidence="1" id="KW-0732">Signal</keyword>
<keyword evidence="3" id="KW-1185">Reference proteome</keyword>
<dbReference type="EMBL" id="LT960614">
    <property type="protein sequence ID" value="SON55480.1"/>
    <property type="molecule type" value="Genomic_DNA"/>
</dbReference>
<accession>A0A2C9D5L1</accession>
<evidence type="ECO:0000313" key="2">
    <source>
        <dbReference type="EMBL" id="SON55480.1"/>
    </source>
</evidence>
<evidence type="ECO:0000313" key="3">
    <source>
        <dbReference type="Proteomes" id="UP000223606"/>
    </source>
</evidence>